<evidence type="ECO:0000259" key="4">
    <source>
        <dbReference type="Pfam" id="PF12972"/>
    </source>
</evidence>
<dbReference type="Gene3D" id="3.20.20.80">
    <property type="entry name" value="Glycosidases"/>
    <property type="match status" value="1"/>
</dbReference>
<reference evidence="5" key="1">
    <citation type="submission" date="2020-10" db="EMBL/GenBank/DDBJ databases">
        <authorList>
            <person name="Gilroy R."/>
        </authorList>
    </citation>
    <scope>NUCLEOTIDE SEQUENCE</scope>
    <source>
        <strain evidence="5">2478</strain>
    </source>
</reference>
<reference evidence="5" key="2">
    <citation type="journal article" date="2021" name="PeerJ">
        <title>Extensive microbial diversity within the chicken gut microbiome revealed by metagenomics and culture.</title>
        <authorList>
            <person name="Gilroy R."/>
            <person name="Ravi A."/>
            <person name="Getino M."/>
            <person name="Pursley I."/>
            <person name="Horton D.L."/>
            <person name="Alikhan N.F."/>
            <person name="Baker D."/>
            <person name="Gharbi K."/>
            <person name="Hall N."/>
            <person name="Watson M."/>
            <person name="Adriaenssens E.M."/>
            <person name="Foster-Nyarko E."/>
            <person name="Jarju S."/>
            <person name="Secka A."/>
            <person name="Antonio M."/>
            <person name="Oren A."/>
            <person name="Chaudhuri R.R."/>
            <person name="La Ragione R."/>
            <person name="Hildebrand F."/>
            <person name="Pallen M.J."/>
        </authorList>
    </citation>
    <scope>NUCLEOTIDE SEQUENCE</scope>
    <source>
        <strain evidence="5">2478</strain>
    </source>
</reference>
<organism evidence="5 6">
    <name type="scientific">Candidatus Cryptobacteroides excrementipullorum</name>
    <dbReference type="NCBI Taxonomy" id="2840761"/>
    <lineage>
        <taxon>Bacteria</taxon>
        <taxon>Pseudomonadati</taxon>
        <taxon>Bacteroidota</taxon>
        <taxon>Bacteroidia</taxon>
        <taxon>Bacteroidales</taxon>
        <taxon>Candidatus Cryptobacteroides</taxon>
    </lineage>
</organism>
<dbReference type="InterPro" id="IPR024240">
    <property type="entry name" value="NAGLU_N"/>
</dbReference>
<dbReference type="InterPro" id="IPR024732">
    <property type="entry name" value="NAGLU_C"/>
</dbReference>
<accession>A0A9D9IUA5</accession>
<dbReference type="InterPro" id="IPR007781">
    <property type="entry name" value="NAGLU"/>
</dbReference>
<dbReference type="Pfam" id="PF12972">
    <property type="entry name" value="NAGLU_C"/>
    <property type="match status" value="1"/>
</dbReference>
<dbReference type="Proteomes" id="UP000823771">
    <property type="component" value="Unassembled WGS sequence"/>
</dbReference>
<evidence type="ECO:0000259" key="3">
    <source>
        <dbReference type="Pfam" id="PF12971"/>
    </source>
</evidence>
<dbReference type="Gene3D" id="1.20.120.670">
    <property type="entry name" value="N-acetyl-b-d-glucoasminidase"/>
    <property type="match status" value="1"/>
</dbReference>
<feature type="domain" description="Alpha-N-acetylglucosaminidase C-terminal" evidence="4">
    <location>
        <begin position="461"/>
        <end position="719"/>
    </location>
</feature>
<feature type="domain" description="Alpha-N-acetylglucosaminidase N-terminal" evidence="3">
    <location>
        <begin position="27"/>
        <end position="105"/>
    </location>
</feature>
<dbReference type="PANTHER" id="PTHR12872:SF1">
    <property type="entry name" value="ALPHA-N-ACETYLGLUCOSAMINIDASE"/>
    <property type="match status" value="1"/>
</dbReference>
<evidence type="ECO:0000313" key="6">
    <source>
        <dbReference type="Proteomes" id="UP000823771"/>
    </source>
</evidence>
<feature type="domain" description="Alpha-N-acetylglucosaminidase tim-barrel" evidence="2">
    <location>
        <begin position="120"/>
        <end position="453"/>
    </location>
</feature>
<dbReference type="EMBL" id="JADILZ010000094">
    <property type="protein sequence ID" value="MBO8479167.1"/>
    <property type="molecule type" value="Genomic_DNA"/>
</dbReference>
<dbReference type="AlphaFoldDB" id="A0A9D9IUA5"/>
<dbReference type="PANTHER" id="PTHR12872">
    <property type="entry name" value="ALPHA-N-ACETYLGLUCOSAMINIDASE"/>
    <property type="match status" value="1"/>
</dbReference>
<dbReference type="GO" id="GO:0016787">
    <property type="term" value="F:hydrolase activity"/>
    <property type="evidence" value="ECO:0007669"/>
    <property type="project" value="UniProtKB-KW"/>
</dbReference>
<name>A0A9D9IUA5_9BACT</name>
<dbReference type="InterPro" id="IPR024733">
    <property type="entry name" value="NAGLU_tim-barrel"/>
</dbReference>
<comment type="caution">
    <text evidence="5">The sequence shown here is derived from an EMBL/GenBank/DDBJ whole genome shotgun (WGS) entry which is preliminary data.</text>
</comment>
<evidence type="ECO:0000259" key="2">
    <source>
        <dbReference type="Pfam" id="PF05089"/>
    </source>
</evidence>
<evidence type="ECO:0000256" key="1">
    <source>
        <dbReference type="ARBA" id="ARBA00022801"/>
    </source>
</evidence>
<dbReference type="Pfam" id="PF05089">
    <property type="entry name" value="NAGLU"/>
    <property type="match status" value="1"/>
</dbReference>
<sequence>MSKLFKVLITIAAVSGLVSCRTGDDSAVRALAERVIPEYADMFIFEHLEDTSDCFELESRGRKIVVRGNDCNSMAVGLNWYLKNYCMTTVSWYLSDPVEMPSALPSVKEKVRIKARTQERFFLNYCTFGYTMPWWKWEEWERFIDWMALNGVTMPLAITGQEAVWQKVWQKHGLTDEQIRSYFTGPAHLPWHRMSNIDRWQGPLPQEWIDSQADLQKKIVARERELGMTPVLPAFAGHVPAELKEIYPDAEMTRVSYWGGFADGYRCTFLSPMDSLFAVIQKDFLEEQTRMFGTDHIYGADPFNEIDSPSWDPETLASMSSHIYGSMSAADPDARWLQMGWLFYADPVHWTQENISAFLGAVPEGRLIMLDYYCEFTEIWKQTGKFYRQPYIWCYLGNFGGNTMLAGNFHTVSTRIEDAFSDGGENLYGLGSTLEGFGVNQFMYEYVLDKAWSTGMTDAEWVEKLADRHAGCQDENVREAWKVLTDSVYVDYSVTGNASLTCAHPCMEGNWLWTTRHDRGYSLENLLRAWGLLLESGSDRDAYLFDVVNVGRQYLGDIFLSMRDSFAAAYRAGDLAGVEKYGEKMLGIFDDMERLVACHRSFYLSTWIEAARGWGQTEEQKDYYEKNARTLLTVWGDSPALTDYASRSWTGLISTYYKARWQMFIEDAMQAVKEGRLFDQKKFDERIHEFERSWTEPSYVVEFSEGGDAVGTAKEIYAKYNSEKR</sequence>
<dbReference type="PROSITE" id="PS51257">
    <property type="entry name" value="PROKAR_LIPOPROTEIN"/>
    <property type="match status" value="1"/>
</dbReference>
<proteinExistence type="predicted"/>
<protein>
    <submittedName>
        <fullName evidence="5">Alpha-N-acetylglucosaminidase</fullName>
    </submittedName>
</protein>
<keyword evidence="1" id="KW-0378">Hydrolase</keyword>
<evidence type="ECO:0000313" key="5">
    <source>
        <dbReference type="EMBL" id="MBO8479167.1"/>
    </source>
</evidence>
<gene>
    <name evidence="5" type="ORF">IAB80_09830</name>
</gene>
<dbReference type="Pfam" id="PF12971">
    <property type="entry name" value="NAGLU_N"/>
    <property type="match status" value="1"/>
</dbReference>
<dbReference type="GO" id="GO:0005975">
    <property type="term" value="P:carbohydrate metabolic process"/>
    <property type="evidence" value="ECO:0007669"/>
    <property type="project" value="UniProtKB-ARBA"/>
</dbReference>
<dbReference type="InterPro" id="IPR029018">
    <property type="entry name" value="Hex-like_dom2"/>
</dbReference>
<dbReference type="Gene3D" id="3.30.379.10">
    <property type="entry name" value="Chitobiase/beta-hexosaminidase domain 2-like"/>
    <property type="match status" value="1"/>
</dbReference>